<gene>
    <name evidence="1" type="ORF">HOLleu_09259</name>
</gene>
<evidence type="ECO:0000313" key="2">
    <source>
        <dbReference type="Proteomes" id="UP001152320"/>
    </source>
</evidence>
<protein>
    <submittedName>
        <fullName evidence="1">Uncharacterized protein</fullName>
    </submittedName>
</protein>
<name>A0A9Q1CKE7_HOLLE</name>
<proteinExistence type="predicted"/>
<accession>A0A9Q1CKE7</accession>
<dbReference type="EMBL" id="JAIZAY010000003">
    <property type="protein sequence ID" value="KAJ8046084.1"/>
    <property type="molecule type" value="Genomic_DNA"/>
</dbReference>
<organism evidence="1 2">
    <name type="scientific">Holothuria leucospilota</name>
    <name type="common">Black long sea cucumber</name>
    <name type="synonym">Mertensiothuria leucospilota</name>
    <dbReference type="NCBI Taxonomy" id="206669"/>
    <lineage>
        <taxon>Eukaryota</taxon>
        <taxon>Metazoa</taxon>
        <taxon>Echinodermata</taxon>
        <taxon>Eleutherozoa</taxon>
        <taxon>Echinozoa</taxon>
        <taxon>Holothuroidea</taxon>
        <taxon>Aspidochirotacea</taxon>
        <taxon>Aspidochirotida</taxon>
        <taxon>Holothuriidae</taxon>
        <taxon>Holothuria</taxon>
    </lineage>
</organism>
<evidence type="ECO:0000313" key="1">
    <source>
        <dbReference type="EMBL" id="KAJ8046084.1"/>
    </source>
</evidence>
<keyword evidence="2" id="KW-1185">Reference proteome</keyword>
<dbReference type="Proteomes" id="UP001152320">
    <property type="component" value="Chromosome 3"/>
</dbReference>
<sequence length="54" mass="6265">MIQEDLTARIRALLKKASEHPKIASAWSIDRSGFWSCQDTEWSRKETKKSRAES</sequence>
<dbReference type="AlphaFoldDB" id="A0A9Q1CKE7"/>
<reference evidence="1" key="1">
    <citation type="submission" date="2021-10" db="EMBL/GenBank/DDBJ databases">
        <title>Tropical sea cucumber genome reveals ecological adaptation and Cuvierian tubules defense mechanism.</title>
        <authorList>
            <person name="Chen T."/>
        </authorList>
    </citation>
    <scope>NUCLEOTIDE SEQUENCE</scope>
    <source>
        <strain evidence="1">Nanhai2018</strain>
        <tissue evidence="1">Muscle</tissue>
    </source>
</reference>
<comment type="caution">
    <text evidence="1">The sequence shown here is derived from an EMBL/GenBank/DDBJ whole genome shotgun (WGS) entry which is preliminary data.</text>
</comment>